<dbReference type="GO" id="GO:0016740">
    <property type="term" value="F:transferase activity"/>
    <property type="evidence" value="ECO:0007669"/>
    <property type="project" value="UniProtKB-KW"/>
</dbReference>
<dbReference type="RefSeq" id="WP_093921474.1">
    <property type="nucleotide sequence ID" value="NZ_FONW01000015.1"/>
</dbReference>
<accession>A0A1I2L9C2</accession>
<dbReference type="STRING" id="655355.SAMN05216283_11541"/>
<dbReference type="Proteomes" id="UP000198964">
    <property type="component" value="Unassembled WGS sequence"/>
</dbReference>
<dbReference type="SUPFAM" id="SSF53448">
    <property type="entry name" value="Nucleotide-diphospho-sugar transferases"/>
    <property type="match status" value="1"/>
</dbReference>
<keyword evidence="2" id="KW-1185">Reference proteome</keyword>
<name>A0A1I2L9C2_9BACT</name>
<evidence type="ECO:0000313" key="1">
    <source>
        <dbReference type="EMBL" id="SFF75904.1"/>
    </source>
</evidence>
<proteinExistence type="predicted"/>
<dbReference type="InterPro" id="IPR029044">
    <property type="entry name" value="Nucleotide-diphossugar_trans"/>
</dbReference>
<keyword evidence="1" id="KW-0808">Transferase</keyword>
<organism evidence="1 2">
    <name type="scientific">Sunxiuqinia elliptica</name>
    <dbReference type="NCBI Taxonomy" id="655355"/>
    <lineage>
        <taxon>Bacteria</taxon>
        <taxon>Pseudomonadati</taxon>
        <taxon>Bacteroidota</taxon>
        <taxon>Bacteroidia</taxon>
        <taxon>Marinilabiliales</taxon>
        <taxon>Prolixibacteraceae</taxon>
        <taxon>Sunxiuqinia</taxon>
    </lineage>
</organism>
<reference evidence="1 2" key="1">
    <citation type="submission" date="2016-10" db="EMBL/GenBank/DDBJ databases">
        <authorList>
            <person name="de Groot N.N."/>
        </authorList>
    </citation>
    <scope>NUCLEOTIDE SEQUENCE [LARGE SCALE GENOMIC DNA]</scope>
    <source>
        <strain evidence="1 2">CGMCC 1.9156</strain>
    </source>
</reference>
<sequence length="236" mass="26953">MPKTLVITPVKDSLTTTLETISAIHRSEGDHLYQVYNDFSTAETKAVLEQKQKEYGFELINLEDVTQTPSPNYNLVLQMAQKKALELQIPLVVVESDVIVKPDTLNQMAALSQSLSTCGMVGAITTDEAGEVNFPYLNFKGEKEPVCDTSHSLSFCCTLMTTKLLEQFSFKELSAEKHWYDVFISRQSRVLGLRNYLITNLPVVHKPHSSRPWKQLKYSNPIKYYFNKLIKRKDRI</sequence>
<protein>
    <submittedName>
        <fullName evidence="1">Glycosyltransferase, GT2 family</fullName>
    </submittedName>
</protein>
<dbReference type="Gene3D" id="3.90.550.10">
    <property type="entry name" value="Spore Coat Polysaccharide Biosynthesis Protein SpsA, Chain A"/>
    <property type="match status" value="1"/>
</dbReference>
<gene>
    <name evidence="1" type="ORF">SAMN05216283_11541</name>
</gene>
<dbReference type="EMBL" id="FONW01000015">
    <property type="protein sequence ID" value="SFF75904.1"/>
    <property type="molecule type" value="Genomic_DNA"/>
</dbReference>
<evidence type="ECO:0000313" key="2">
    <source>
        <dbReference type="Proteomes" id="UP000198964"/>
    </source>
</evidence>
<dbReference type="AlphaFoldDB" id="A0A1I2L9C2"/>